<dbReference type="EMBL" id="JTDB02000005">
    <property type="protein sequence ID" value="NLP63218.1"/>
    <property type="molecule type" value="Genomic_DNA"/>
</dbReference>
<evidence type="ECO:0000313" key="2">
    <source>
        <dbReference type="Proteomes" id="UP000030460"/>
    </source>
</evidence>
<reference evidence="1" key="1">
    <citation type="journal article" date="2015" name="Genome Announc.">
        <title>Draft Genome Sequence of the Polyhydroxyalkanoate-Producing Bacterium Burkholderia sacchari LMG 19450 Isolated from Brazilian Sugarcane Plantation Soil.</title>
        <authorList>
            <person name="Alexandrino P.M."/>
            <person name="Mendonca T.T."/>
            <person name="Guaman Bautista L.P."/>
            <person name="Cherix J."/>
            <person name="Lozano-Sakalauskas G.C."/>
            <person name="Fujita A."/>
            <person name="Ramos Filho E."/>
            <person name="Long P."/>
            <person name="Padilla G."/>
            <person name="Taciro M.K."/>
            <person name="Gomez J.G."/>
            <person name="Silva L.F."/>
        </authorList>
    </citation>
    <scope>NUCLEOTIDE SEQUENCE</scope>
    <source>
        <strain evidence="1">LMG 19450</strain>
    </source>
</reference>
<accession>A0A8T6ZEP6</accession>
<sequence>MFVTRDVQQSHGHRTEQSLRVRTFIDFMVERMAGNRNFFLDSSELRASRARGYTALRVAET</sequence>
<keyword evidence="2" id="KW-1185">Reference proteome</keyword>
<dbReference type="RefSeq" id="WP_084225256.1">
    <property type="nucleotide sequence ID" value="NZ_CADFGF010000005.1"/>
</dbReference>
<comment type="caution">
    <text evidence="1">The sequence shown here is derived from an EMBL/GenBank/DDBJ whole genome shotgun (WGS) entry which is preliminary data.</text>
</comment>
<evidence type="ECO:0000313" key="1">
    <source>
        <dbReference type="EMBL" id="NLP63218.1"/>
    </source>
</evidence>
<gene>
    <name evidence="1" type="ORF">NH14_018985</name>
</gene>
<dbReference type="Proteomes" id="UP000030460">
    <property type="component" value="Unassembled WGS sequence"/>
</dbReference>
<dbReference type="AlphaFoldDB" id="A0A8T6ZEP6"/>
<organism evidence="1 2">
    <name type="scientific">Paraburkholderia sacchari</name>
    <dbReference type="NCBI Taxonomy" id="159450"/>
    <lineage>
        <taxon>Bacteria</taxon>
        <taxon>Pseudomonadati</taxon>
        <taxon>Pseudomonadota</taxon>
        <taxon>Betaproteobacteria</taxon>
        <taxon>Burkholderiales</taxon>
        <taxon>Burkholderiaceae</taxon>
        <taxon>Paraburkholderia</taxon>
    </lineage>
</organism>
<proteinExistence type="predicted"/>
<reference evidence="1" key="2">
    <citation type="submission" date="2020-04" db="EMBL/GenBank/DDBJ databases">
        <authorList>
            <person name="Alexandrino P."/>
            <person name="Mendonca T."/>
            <person name="Guaman L."/>
            <person name="Cherix J."/>
            <person name="Lozano-Sakalauskas G."/>
            <person name="Fujita A."/>
            <person name="Filho E.R."/>
            <person name="Long P."/>
            <person name="Padilla G."/>
            <person name="Taciro M.K."/>
            <person name="Gomez J.G."/>
            <person name="Silva L.F."/>
            <person name="Torres M."/>
        </authorList>
    </citation>
    <scope>NUCLEOTIDE SEQUENCE</scope>
    <source>
        <strain evidence="1">LMG 19450</strain>
    </source>
</reference>
<protein>
    <submittedName>
        <fullName evidence="1">Uncharacterized protein</fullName>
    </submittedName>
</protein>
<name>A0A8T6ZEP6_9BURK</name>